<proteinExistence type="predicted"/>
<name>A0A0F9JYC6_9ZZZZ</name>
<organism evidence="1">
    <name type="scientific">marine sediment metagenome</name>
    <dbReference type="NCBI Taxonomy" id="412755"/>
    <lineage>
        <taxon>unclassified sequences</taxon>
        <taxon>metagenomes</taxon>
        <taxon>ecological metagenomes</taxon>
    </lineage>
</organism>
<sequence>MADRVLPESEVEDLEDLIQAFGKLFPAEAKKLIASHRLLQRRVTELEDLNLNWEQAFAELDTP</sequence>
<accession>A0A0F9JYC6</accession>
<gene>
    <name evidence="1" type="ORF">LCGC14_1470900</name>
</gene>
<dbReference type="EMBL" id="LAZR01010345">
    <property type="protein sequence ID" value="KKM67456.1"/>
    <property type="molecule type" value="Genomic_DNA"/>
</dbReference>
<reference evidence="1" key="1">
    <citation type="journal article" date="2015" name="Nature">
        <title>Complex archaea that bridge the gap between prokaryotes and eukaryotes.</title>
        <authorList>
            <person name="Spang A."/>
            <person name="Saw J.H."/>
            <person name="Jorgensen S.L."/>
            <person name="Zaremba-Niedzwiedzka K."/>
            <person name="Martijn J."/>
            <person name="Lind A.E."/>
            <person name="van Eijk R."/>
            <person name="Schleper C."/>
            <person name="Guy L."/>
            <person name="Ettema T.J."/>
        </authorList>
    </citation>
    <scope>NUCLEOTIDE SEQUENCE</scope>
</reference>
<evidence type="ECO:0000313" key="1">
    <source>
        <dbReference type="EMBL" id="KKM67456.1"/>
    </source>
</evidence>
<protein>
    <submittedName>
        <fullName evidence="1">Uncharacterized protein</fullName>
    </submittedName>
</protein>
<dbReference type="AlphaFoldDB" id="A0A0F9JYC6"/>
<comment type="caution">
    <text evidence="1">The sequence shown here is derived from an EMBL/GenBank/DDBJ whole genome shotgun (WGS) entry which is preliminary data.</text>
</comment>